<dbReference type="RefSeq" id="WP_094932398.1">
    <property type="nucleotide sequence ID" value="NZ_ANBG01000029.1"/>
</dbReference>
<evidence type="ECO:0000313" key="3">
    <source>
        <dbReference type="Proteomes" id="UP000215005"/>
    </source>
</evidence>
<name>A0A223S5T5_9ACTN</name>
<dbReference type="Proteomes" id="UP000215005">
    <property type="component" value="Chromosome"/>
</dbReference>
<accession>A0A223S5T5</accession>
<evidence type="ECO:0000313" key="2">
    <source>
        <dbReference type="EMBL" id="ASU83484.1"/>
    </source>
</evidence>
<keyword evidence="3" id="KW-1185">Reference proteome</keyword>
<evidence type="ECO:0000256" key="1">
    <source>
        <dbReference type="SAM" id="MobiDB-lite"/>
    </source>
</evidence>
<feature type="compositionally biased region" description="Polar residues" evidence="1">
    <location>
        <begin position="16"/>
        <end position="33"/>
    </location>
</feature>
<dbReference type="KEGG" id="ngv:CDO52_12425"/>
<organism evidence="2 3">
    <name type="scientific">Nocardiopsis gilva YIM 90087</name>
    <dbReference type="NCBI Taxonomy" id="1235441"/>
    <lineage>
        <taxon>Bacteria</taxon>
        <taxon>Bacillati</taxon>
        <taxon>Actinomycetota</taxon>
        <taxon>Actinomycetes</taxon>
        <taxon>Streptosporangiales</taxon>
        <taxon>Nocardiopsidaceae</taxon>
        <taxon>Nocardiopsis</taxon>
    </lineage>
</organism>
<proteinExistence type="predicted"/>
<protein>
    <submittedName>
        <fullName evidence="2">Uncharacterized protein</fullName>
    </submittedName>
</protein>
<dbReference type="AlphaFoldDB" id="A0A223S5T5"/>
<sequence length="67" mass="7027">MATPFGMNIASRESEISVNDTQQPEASSWTGTSEASAIDVRLCTTFGIGPISYERSLSDMGPPICGG</sequence>
<reference evidence="2 3" key="1">
    <citation type="submission" date="2017-08" db="EMBL/GenBank/DDBJ databases">
        <title>The complete genome sequence of Nocardiopsis gilva YIM 90087.</title>
        <authorList>
            <person name="Yin M."/>
            <person name="Tang S."/>
        </authorList>
    </citation>
    <scope>NUCLEOTIDE SEQUENCE [LARGE SCALE GENOMIC DNA]</scope>
    <source>
        <strain evidence="2 3">YIM 90087</strain>
    </source>
</reference>
<feature type="region of interest" description="Disordered" evidence="1">
    <location>
        <begin position="1"/>
        <end position="33"/>
    </location>
</feature>
<gene>
    <name evidence="2" type="ORF">CDO52_12425</name>
</gene>
<dbReference type="EMBL" id="CP022753">
    <property type="protein sequence ID" value="ASU83484.1"/>
    <property type="molecule type" value="Genomic_DNA"/>
</dbReference>